<dbReference type="EMBL" id="CP000804">
    <property type="protein sequence ID" value="ABU57941.1"/>
    <property type="molecule type" value="Genomic_DNA"/>
</dbReference>
<reference evidence="2 3" key="1">
    <citation type="submission" date="2007-08" db="EMBL/GenBank/DDBJ databases">
        <title>Complete sequence of Roseiflexus castenholzii DSM 13941.</title>
        <authorList>
            <consortium name="US DOE Joint Genome Institute"/>
            <person name="Copeland A."/>
            <person name="Lucas S."/>
            <person name="Lapidus A."/>
            <person name="Barry K."/>
            <person name="Glavina del Rio T."/>
            <person name="Dalin E."/>
            <person name="Tice H."/>
            <person name="Pitluck S."/>
            <person name="Thompson L.S."/>
            <person name="Brettin T."/>
            <person name="Bruce D."/>
            <person name="Detter J.C."/>
            <person name="Han C."/>
            <person name="Tapia R."/>
            <person name="Schmutz J."/>
            <person name="Larimer F."/>
            <person name="Land M."/>
            <person name="Hauser L."/>
            <person name="Kyrpides N."/>
            <person name="Mikhailova N."/>
            <person name="Bryant D.A."/>
            <person name="Hanada S."/>
            <person name="Tsukatani Y."/>
            <person name="Richardson P."/>
        </authorList>
    </citation>
    <scope>NUCLEOTIDE SEQUENCE [LARGE SCALE GENOMIC DNA]</scope>
    <source>
        <strain evidence="3">DSM 13941 / HLO8</strain>
    </source>
</reference>
<dbReference type="Proteomes" id="UP000000263">
    <property type="component" value="Chromosome"/>
</dbReference>
<keyword evidence="1" id="KW-0472">Membrane</keyword>
<dbReference type="RefSeq" id="WP_012120366.1">
    <property type="nucleotide sequence ID" value="NC_009767.1"/>
</dbReference>
<name>A7NKC1_ROSCS</name>
<accession>A7NKC1</accession>
<dbReference type="STRING" id="383372.Rcas_1850"/>
<gene>
    <name evidence="2" type="ordered locus">Rcas_1850</name>
</gene>
<dbReference type="HOGENOM" id="CLU_2540461_0_0_0"/>
<dbReference type="KEGG" id="rca:Rcas_1850"/>
<protein>
    <submittedName>
        <fullName evidence="2">Uncharacterized protein</fullName>
    </submittedName>
</protein>
<dbReference type="AlphaFoldDB" id="A7NKC1"/>
<feature type="transmembrane region" description="Helical" evidence="1">
    <location>
        <begin position="54"/>
        <end position="72"/>
    </location>
</feature>
<keyword evidence="3" id="KW-1185">Reference proteome</keyword>
<dbReference type="eggNOG" id="ENOG5030T7E">
    <property type="taxonomic scope" value="Bacteria"/>
</dbReference>
<proteinExistence type="predicted"/>
<organism evidence="2 3">
    <name type="scientific">Roseiflexus castenholzii (strain DSM 13941 / HLO8)</name>
    <dbReference type="NCBI Taxonomy" id="383372"/>
    <lineage>
        <taxon>Bacteria</taxon>
        <taxon>Bacillati</taxon>
        <taxon>Chloroflexota</taxon>
        <taxon>Chloroflexia</taxon>
        <taxon>Chloroflexales</taxon>
        <taxon>Roseiflexineae</taxon>
        <taxon>Roseiflexaceae</taxon>
        <taxon>Roseiflexus</taxon>
    </lineage>
</organism>
<evidence type="ECO:0000313" key="3">
    <source>
        <dbReference type="Proteomes" id="UP000000263"/>
    </source>
</evidence>
<keyword evidence="1" id="KW-1133">Transmembrane helix</keyword>
<keyword evidence="1" id="KW-0812">Transmembrane</keyword>
<sequence length="83" mass="8753">MFILGVLIAIASAVAFAALGLVTLFGGARSTQEQIIPGFIPDRASGAERLFTLGAVWIPVIVVTLFGVYAAYRIVEMVIQSLA</sequence>
<evidence type="ECO:0000256" key="1">
    <source>
        <dbReference type="SAM" id="Phobius"/>
    </source>
</evidence>
<evidence type="ECO:0000313" key="2">
    <source>
        <dbReference type="EMBL" id="ABU57941.1"/>
    </source>
</evidence>